<keyword evidence="7" id="KW-0378">Hydrolase</keyword>
<evidence type="ECO:0000256" key="9">
    <source>
        <dbReference type="ARBA" id="ARBA00023042"/>
    </source>
</evidence>
<name>A0ABN8IUS4_9NEOP</name>
<comment type="subcellular location">
    <subcellularLocation>
        <location evidence="1">Nucleus</location>
    </subcellularLocation>
</comment>
<dbReference type="InterPro" id="IPR051029">
    <property type="entry name" value="mRNA_Capping_Enz/RNA_Phosphat"/>
</dbReference>
<dbReference type="InterPro" id="IPR016130">
    <property type="entry name" value="Tyr_Pase_AS"/>
</dbReference>
<comment type="catalytic activity">
    <reaction evidence="12">
        <text>a 5'-end diphospho-ribonucleoside in mRNA + GTP + H(+) = a 5'-end (5'-triphosphoguanosine)-ribonucleoside in mRNA + diphosphate</text>
        <dbReference type="Rhea" id="RHEA:67012"/>
        <dbReference type="Rhea" id="RHEA-COMP:17165"/>
        <dbReference type="Rhea" id="RHEA-COMP:17166"/>
        <dbReference type="ChEBI" id="CHEBI:15378"/>
        <dbReference type="ChEBI" id="CHEBI:33019"/>
        <dbReference type="ChEBI" id="CHEBI:37565"/>
        <dbReference type="ChEBI" id="CHEBI:167616"/>
        <dbReference type="ChEBI" id="CHEBI:167617"/>
        <dbReference type="EC" id="2.7.7.50"/>
    </reaction>
    <physiologicalReaction direction="left-to-right" evidence="12">
        <dbReference type="Rhea" id="RHEA:67013"/>
    </physiologicalReaction>
</comment>
<dbReference type="Gene3D" id="3.30.470.30">
    <property type="entry name" value="DNA ligase/mRNA capping enzyme"/>
    <property type="match status" value="1"/>
</dbReference>
<dbReference type="PROSITE" id="PS50056">
    <property type="entry name" value="TYR_PHOSPHATASE_2"/>
    <property type="match status" value="1"/>
</dbReference>
<dbReference type="PIRSF" id="PIRSF036958">
    <property type="entry name" value="mRNA_capping_HCE"/>
    <property type="match status" value="1"/>
</dbReference>
<evidence type="ECO:0000256" key="3">
    <source>
        <dbReference type="ARBA" id="ARBA00022664"/>
    </source>
</evidence>
<dbReference type="InterPro" id="IPR012340">
    <property type="entry name" value="NA-bd_OB-fold"/>
</dbReference>
<keyword evidence="5" id="KW-0548">Nucleotidyltransferase</keyword>
<dbReference type="InterPro" id="IPR020422">
    <property type="entry name" value="TYR_PHOSPHATASE_DUAL_dom"/>
</dbReference>
<dbReference type="SUPFAM" id="SSF52799">
    <property type="entry name" value="(Phosphotyrosine protein) phosphatases II"/>
    <property type="match status" value="1"/>
</dbReference>
<sequence>MSHRDPGPIPNRWLNCPKHAIQLIANTFLAFKTPLGSQFDEKVPPECRFTPSNLFSNIKVLKVKLGLWIDLTNTTRFYDKSEVERNGCKYVKMSCRGHGETPTQEQTRQFIDTITNFKLNHPEDIIGVHCTHGFNRTGFLIVSYMVEEMDFSLDAALHSFSKVREPGIYKQDYIDELYRRYEEDPSDFAPTAPPRPQWCEEEEYQEGDYQDLQPELSSHSSQNFGNTSTANDSSKGRKGKKDRHNRKEFKRKEFVPIISGVDFHENEKDVEQIQKKVQEFCKWTGKGFPGSQPVSMTHMNIVSLQRKPYRVSWKADGVRYMMLIDGEDRVFMVDRDNCIFKVNGLKFLHNKTMHHLKNTLLDGEMVEDKEGGQVKTRYLCYDIIRFEGMNVGRESFFPVRLMCIEKEIINPRNRALAKGMIGKGPFSVHLKEFWDIKMTHYLLEEKFSKMLTHEPDGLIFQPAKEPYVSGACKEVLKWKPSDMNSVDFRLQIVTETGVGILTKKIGLLFVGREKNSFGKIKLTKEIKHLHNKIIECKYENNQWVFMRERTDKSYPNSRDTAEAVVESIFNPVTKEYLLDFIKHQGFQDDDAPPEKRPRN</sequence>
<dbReference type="Pfam" id="PF03919">
    <property type="entry name" value="mRNA_cap_C"/>
    <property type="match status" value="1"/>
</dbReference>
<dbReference type="EC" id="2.7.7.50" evidence="2"/>
<dbReference type="SUPFAM" id="SSF50249">
    <property type="entry name" value="Nucleic acid-binding proteins"/>
    <property type="match status" value="1"/>
</dbReference>
<feature type="compositionally biased region" description="Polar residues" evidence="13">
    <location>
        <begin position="215"/>
        <end position="233"/>
    </location>
</feature>
<dbReference type="Gene3D" id="2.40.50.140">
    <property type="entry name" value="Nucleic acid-binding proteins"/>
    <property type="match status" value="1"/>
</dbReference>
<evidence type="ECO:0000313" key="17">
    <source>
        <dbReference type="Proteomes" id="UP000837857"/>
    </source>
</evidence>
<keyword evidence="9" id="KW-0506">mRNA capping</keyword>
<dbReference type="Gene3D" id="3.90.190.10">
    <property type="entry name" value="Protein tyrosine phosphatase superfamily"/>
    <property type="match status" value="1"/>
</dbReference>
<evidence type="ECO:0000313" key="16">
    <source>
        <dbReference type="EMBL" id="CAH2066083.1"/>
    </source>
</evidence>
<dbReference type="InterPro" id="IPR017074">
    <property type="entry name" value="mRNA_cap_enz_bifunc"/>
</dbReference>
<feature type="non-terminal residue" evidence="16">
    <location>
        <position position="1"/>
    </location>
</feature>
<evidence type="ECO:0000256" key="10">
    <source>
        <dbReference type="ARBA" id="ARBA00023134"/>
    </source>
</evidence>
<keyword evidence="4" id="KW-0808">Transferase</keyword>
<dbReference type="PANTHER" id="PTHR10367">
    <property type="entry name" value="MRNA-CAPPING ENZYME"/>
    <property type="match status" value="1"/>
</dbReference>
<dbReference type="PROSITE" id="PS00383">
    <property type="entry name" value="TYR_PHOSPHATASE_1"/>
    <property type="match status" value="1"/>
</dbReference>
<dbReference type="Gene3D" id="3.30.1490.430">
    <property type="match status" value="1"/>
</dbReference>
<dbReference type="InterPro" id="IPR000387">
    <property type="entry name" value="Tyr_Pase_dom"/>
</dbReference>
<dbReference type="Pfam" id="PF00782">
    <property type="entry name" value="DSPc"/>
    <property type="match status" value="1"/>
</dbReference>
<organism evidence="16 17">
    <name type="scientific">Iphiclides podalirius</name>
    <name type="common">scarce swallowtail</name>
    <dbReference type="NCBI Taxonomy" id="110791"/>
    <lineage>
        <taxon>Eukaryota</taxon>
        <taxon>Metazoa</taxon>
        <taxon>Ecdysozoa</taxon>
        <taxon>Arthropoda</taxon>
        <taxon>Hexapoda</taxon>
        <taxon>Insecta</taxon>
        <taxon>Pterygota</taxon>
        <taxon>Neoptera</taxon>
        <taxon>Endopterygota</taxon>
        <taxon>Lepidoptera</taxon>
        <taxon>Glossata</taxon>
        <taxon>Ditrysia</taxon>
        <taxon>Papilionoidea</taxon>
        <taxon>Papilionidae</taxon>
        <taxon>Papilioninae</taxon>
        <taxon>Iphiclides</taxon>
    </lineage>
</organism>
<dbReference type="PROSITE" id="PS50054">
    <property type="entry name" value="TYR_PHOSPHATASE_DUAL"/>
    <property type="match status" value="1"/>
</dbReference>
<dbReference type="EMBL" id="OW152816">
    <property type="protein sequence ID" value="CAH2066083.1"/>
    <property type="molecule type" value="Genomic_DNA"/>
</dbReference>
<keyword evidence="8" id="KW-0904">Protein phosphatase</keyword>
<keyword evidence="11" id="KW-0539">Nucleus</keyword>
<dbReference type="InterPro" id="IPR000340">
    <property type="entry name" value="Dual-sp_phosphatase_cat-dom"/>
</dbReference>
<feature type="domain" description="Tyrosine specific protein phosphatases" evidence="15">
    <location>
        <begin position="108"/>
        <end position="175"/>
    </location>
</feature>
<proteinExistence type="predicted"/>
<evidence type="ECO:0000259" key="15">
    <source>
        <dbReference type="PROSITE" id="PS50056"/>
    </source>
</evidence>
<evidence type="ECO:0000256" key="2">
    <source>
        <dbReference type="ARBA" id="ARBA00012475"/>
    </source>
</evidence>
<dbReference type="CDD" id="cd17664">
    <property type="entry name" value="Mce1_N"/>
    <property type="match status" value="1"/>
</dbReference>
<evidence type="ECO:0000256" key="11">
    <source>
        <dbReference type="ARBA" id="ARBA00023242"/>
    </source>
</evidence>
<dbReference type="SUPFAM" id="SSF56091">
    <property type="entry name" value="DNA ligase/mRNA capping enzyme, catalytic domain"/>
    <property type="match status" value="1"/>
</dbReference>
<evidence type="ECO:0000256" key="8">
    <source>
        <dbReference type="ARBA" id="ARBA00022912"/>
    </source>
</evidence>
<dbReference type="Pfam" id="PF01331">
    <property type="entry name" value="mRNA_cap_enzyme"/>
    <property type="match status" value="1"/>
</dbReference>
<feature type="compositionally biased region" description="Basic residues" evidence="13">
    <location>
        <begin position="236"/>
        <end position="246"/>
    </location>
</feature>
<gene>
    <name evidence="16" type="ORF">IPOD504_LOCUS13270</name>
</gene>
<dbReference type="CDD" id="cd07895">
    <property type="entry name" value="Adenylation_mRNA_capping"/>
    <property type="match status" value="1"/>
</dbReference>
<dbReference type="PANTHER" id="PTHR10367:SF17">
    <property type="entry name" value="MRNA-CAPPING ENZYME"/>
    <property type="match status" value="1"/>
</dbReference>
<dbReference type="Proteomes" id="UP000837857">
    <property type="component" value="Chromosome 4"/>
</dbReference>
<dbReference type="InterPro" id="IPR013846">
    <property type="entry name" value="mRNA_cap_enzyme_C"/>
</dbReference>
<evidence type="ECO:0000256" key="5">
    <source>
        <dbReference type="ARBA" id="ARBA00022695"/>
    </source>
</evidence>
<feature type="compositionally biased region" description="Acidic residues" evidence="13">
    <location>
        <begin position="199"/>
        <end position="209"/>
    </location>
</feature>
<evidence type="ECO:0000256" key="4">
    <source>
        <dbReference type="ARBA" id="ARBA00022679"/>
    </source>
</evidence>
<evidence type="ECO:0000256" key="13">
    <source>
        <dbReference type="SAM" id="MobiDB-lite"/>
    </source>
</evidence>
<keyword evidence="10" id="KW-0342">GTP-binding</keyword>
<feature type="region of interest" description="Disordered" evidence="13">
    <location>
        <begin position="184"/>
        <end position="246"/>
    </location>
</feature>
<dbReference type="InterPro" id="IPR001339">
    <property type="entry name" value="mRNA_cap_enzyme_adenylation"/>
</dbReference>
<dbReference type="InterPro" id="IPR029021">
    <property type="entry name" value="Prot-tyrosine_phosphatase-like"/>
</dbReference>
<evidence type="ECO:0000259" key="14">
    <source>
        <dbReference type="PROSITE" id="PS50054"/>
    </source>
</evidence>
<keyword evidence="6" id="KW-0547">Nucleotide-binding</keyword>
<feature type="domain" description="Tyrosine-protein phosphatase" evidence="14">
    <location>
        <begin position="38"/>
        <end position="187"/>
    </location>
</feature>
<keyword evidence="3" id="KW-0507">mRNA processing</keyword>
<evidence type="ECO:0000256" key="12">
    <source>
        <dbReference type="ARBA" id="ARBA00044624"/>
    </source>
</evidence>
<evidence type="ECO:0000256" key="7">
    <source>
        <dbReference type="ARBA" id="ARBA00022801"/>
    </source>
</evidence>
<reference evidence="16" key="1">
    <citation type="submission" date="2022-03" db="EMBL/GenBank/DDBJ databases">
        <authorList>
            <person name="Martin H S."/>
        </authorList>
    </citation>
    <scope>NUCLEOTIDE SEQUENCE</scope>
</reference>
<accession>A0ABN8IUS4</accession>
<keyword evidence="17" id="KW-1185">Reference proteome</keyword>
<protein>
    <recommendedName>
        <fullName evidence="2">mRNA guanylyltransferase</fullName>
        <ecNumber evidence="2">2.7.7.50</ecNumber>
    </recommendedName>
</protein>
<evidence type="ECO:0000256" key="6">
    <source>
        <dbReference type="ARBA" id="ARBA00022741"/>
    </source>
</evidence>
<evidence type="ECO:0000256" key="1">
    <source>
        <dbReference type="ARBA" id="ARBA00004123"/>
    </source>
</evidence>